<dbReference type="InterPro" id="IPR013780">
    <property type="entry name" value="Glyco_hydro_b"/>
</dbReference>
<dbReference type="Gene3D" id="2.60.40.60">
    <property type="entry name" value="Cadherins"/>
    <property type="match status" value="1"/>
</dbReference>
<dbReference type="SUPFAM" id="SSF49313">
    <property type="entry name" value="Cadherin-like"/>
    <property type="match status" value="1"/>
</dbReference>
<dbReference type="InterPro" id="IPR005323">
    <property type="entry name" value="CBM41_pullulanase"/>
</dbReference>
<evidence type="ECO:0000313" key="11">
    <source>
        <dbReference type="EMBL" id="QTH63660.1"/>
    </source>
</evidence>
<evidence type="ECO:0000256" key="1">
    <source>
        <dbReference type="ARBA" id="ARBA00008061"/>
    </source>
</evidence>
<dbReference type="InterPro" id="IPR013783">
    <property type="entry name" value="Ig-like_fold"/>
</dbReference>
<evidence type="ECO:0000256" key="2">
    <source>
        <dbReference type="ARBA" id="ARBA00022729"/>
    </source>
</evidence>
<gene>
    <name evidence="11" type="ORF">J1N51_13195</name>
</gene>
<dbReference type="SUPFAM" id="SSF51445">
    <property type="entry name" value="(Trans)glycosidases"/>
    <property type="match status" value="1"/>
</dbReference>
<evidence type="ECO:0000259" key="10">
    <source>
        <dbReference type="PROSITE" id="PS50268"/>
    </source>
</evidence>
<dbReference type="GO" id="GO:0005975">
    <property type="term" value="P:carbohydrate metabolic process"/>
    <property type="evidence" value="ECO:0007669"/>
    <property type="project" value="InterPro"/>
</dbReference>
<dbReference type="Gene3D" id="2.60.40.1130">
    <property type="entry name" value="Rab geranylgeranyltransferase alpha-subunit, insert domain"/>
    <property type="match status" value="1"/>
</dbReference>
<dbReference type="Gene3D" id="2.60.40.1180">
    <property type="entry name" value="Golgi alpha-mannosidase II"/>
    <property type="match status" value="1"/>
</dbReference>
<dbReference type="SUPFAM" id="SSF81296">
    <property type="entry name" value="E set domains"/>
    <property type="match status" value="2"/>
</dbReference>
<dbReference type="InterPro" id="IPR015919">
    <property type="entry name" value="Cadherin-like_sf"/>
</dbReference>
<dbReference type="GO" id="GO:0030246">
    <property type="term" value="F:carbohydrate binding"/>
    <property type="evidence" value="ECO:0007669"/>
    <property type="project" value="InterPro"/>
</dbReference>
<dbReference type="KEGG" id="psym:J1N51_13195"/>
<sequence>MLDKSWLSKSLLASSVALALTACGGGGGDDTPPTQGLNCTAPQVPNDAGTACVTPPVQQENQAPEISSASSFDVEEGKANGTQVYFAQASDPENDSLTWSLSDPAGRFEIDAASGVITIKDTSKVAVALGSSDMTLTVTDDGTPSKSDSITLSVEVNEAELYIPAPAVIPEDDEGVVYYLREDGVYDGYVLHAWNNEECDAYADFASGAGTEWTAGLEPTGIDPNYGAFWHFDTKANATCANFIVHKGDQKDPDSDQKVALENNRWSFVVSGKGVFSEPEEVFAEQPISIEGASAHWVGKNTLLWNGDATNIALIWSLDGDLAESLTLTNRIELSAGTLDSKLAEKVPHLANWKVFQFETNAELQRNLVKSQLVLVELDESDEPVAATYVQTQKALDDIFTSGANDADEVTDLGISYDSQGNITTKVWAPTAQSVSLLIYDANKALIANHPMVEDQTTGVWSYTTTEGQDYDRLYYRYRPKVYHPVSERIEFPEATDPYSVNTSTNGRYSQFVNMTDEDLYPAGWVGHTVPTVDYIEQGVFLEAHIRDFSIRDETTLEANRGKYKAFTETSSNAAQYLSEMAEAGVTHFHMLPANDIATNNEDEATRIDIDNTVGELCAVNSQAPVCGVEDDSATLLSVLEKYDPASNQARDLVNSFKGLDGFNWGYDPHHFNVVEGSYASNPEGTARILEFREMVQALHEKGMRVILDVVYNHTSSSGLYDNSVFDKLVPGYYHRYSEVTGEMERSTCCENTATENRMMGKFVVDSLVFWAKHYGLDGFRFDVMGHMPKDVILDGRTEVAKIDPDTYFYGEGWNWGEVVDNRLFEQATQYNLAGSEVGTFNDRPRDTIRNQALSLSTPDLTGADHIRLGLAGTLQNYVLMDKDGIEKEGSKFSQSSYALDPADIINYVSKHDNETLYDFLQYNFASSVTAETRARIHNLSSAIPLLSQGLPFFQLGVDKMRSKSMDRNTYDAGDWFNHVDYTNQTNNWNVGYPIERDGRYTTALSDEVNAQVAMTDIQLSSAVFKEFLKIRSSSPLFSLKTEADVKARVGFHNTGPDQTPGLIVMSIDDGIAVNDIDSAFDAIVVVINGTNEAKSHSVKTASGFTLHPIQAMSADTVVQNASFAESATEGTFTVPAHTIAVFVQQQAGDQGNGLGPDVDRVISPYGDTVIGLEGLTVGQFDKFEYDNRGNYTGSVVLEAGTYEFNLGDSTLTEVDLGFADVTIGSESIVITEGSTNSFAITVSQAASYKVNLNVESATPELSIVFGNSLVSCEMQDSTEPQPFNVAGDGYLYVKGDHSGWNAEADYKMTYKGDNQYQAVAQFDGAMQFKLASSDANWQTQLWAADSSGNIVQTPLAIGTEYTVAYKNAGTDNNSTTLAAGTYSFLLTLNEANPNQGDAVGSLIIQQCN</sequence>
<dbReference type="InterPro" id="IPR014756">
    <property type="entry name" value="Ig_E-set"/>
</dbReference>
<dbReference type="EMBL" id="CP072110">
    <property type="protein sequence ID" value="QTH63660.1"/>
    <property type="molecule type" value="Genomic_DNA"/>
</dbReference>
<dbReference type="PROSITE" id="PS50268">
    <property type="entry name" value="CADHERIN_2"/>
    <property type="match status" value="1"/>
</dbReference>
<feature type="domain" description="Cadherin" evidence="10">
    <location>
        <begin position="66"/>
        <end position="168"/>
    </location>
</feature>
<evidence type="ECO:0000256" key="5">
    <source>
        <dbReference type="ARBA" id="ARBA00023965"/>
    </source>
</evidence>
<dbReference type="InterPro" id="IPR013784">
    <property type="entry name" value="Carb-bd-like_fold"/>
</dbReference>
<evidence type="ECO:0000256" key="8">
    <source>
        <dbReference type="ARBA" id="ARBA00031076"/>
    </source>
</evidence>
<dbReference type="InterPro" id="IPR017853">
    <property type="entry name" value="GH"/>
</dbReference>
<evidence type="ECO:0000256" key="6">
    <source>
        <dbReference type="ARBA" id="ARBA00024062"/>
    </source>
</evidence>
<evidence type="ECO:0000313" key="12">
    <source>
        <dbReference type="Proteomes" id="UP000682739"/>
    </source>
</evidence>
<dbReference type="Gene3D" id="3.20.20.80">
    <property type="entry name" value="Glycosidases"/>
    <property type="match status" value="1"/>
</dbReference>
<accession>A0A975HHY7</accession>
<dbReference type="RefSeq" id="WP_208831715.1">
    <property type="nucleotide sequence ID" value="NZ_CP072110.1"/>
</dbReference>
<dbReference type="Pfam" id="PF03714">
    <property type="entry name" value="PUD"/>
    <property type="match status" value="1"/>
</dbReference>
<dbReference type="CDD" id="cd11304">
    <property type="entry name" value="Cadherin_repeat"/>
    <property type="match status" value="1"/>
</dbReference>
<keyword evidence="3" id="KW-0378">Hydrolase</keyword>
<evidence type="ECO:0000256" key="3">
    <source>
        <dbReference type="ARBA" id="ARBA00022801"/>
    </source>
</evidence>
<reference evidence="11" key="1">
    <citation type="submission" date="2021-03" db="EMBL/GenBank/DDBJ databases">
        <title>Description of Psychrosphaera ytuae sp. nov. isolated from deep sea sediment of South China Sea.</title>
        <authorList>
            <person name="Zhang J."/>
            <person name="Xu X.-D."/>
        </authorList>
    </citation>
    <scope>NUCLEOTIDE SEQUENCE</scope>
    <source>
        <strain evidence="11">MTZ26</strain>
    </source>
</reference>
<dbReference type="GO" id="GO:0016020">
    <property type="term" value="C:membrane"/>
    <property type="evidence" value="ECO:0007669"/>
    <property type="project" value="InterPro"/>
</dbReference>
<keyword evidence="12" id="KW-1185">Reference proteome</keyword>
<dbReference type="PROSITE" id="PS51257">
    <property type="entry name" value="PROKAR_LIPOPROTEIN"/>
    <property type="match status" value="1"/>
</dbReference>
<dbReference type="PANTHER" id="PTHR43002">
    <property type="entry name" value="GLYCOGEN DEBRANCHING ENZYME"/>
    <property type="match status" value="1"/>
</dbReference>
<dbReference type="CDD" id="cd02860">
    <property type="entry name" value="E_set_Pullulanase"/>
    <property type="match status" value="1"/>
</dbReference>
<keyword evidence="4" id="KW-0326">Glycosidase</keyword>
<organism evidence="11 12">
    <name type="scientific">Psychrosphaera ytuae</name>
    <dbReference type="NCBI Taxonomy" id="2820710"/>
    <lineage>
        <taxon>Bacteria</taxon>
        <taxon>Pseudomonadati</taxon>
        <taxon>Pseudomonadota</taxon>
        <taxon>Gammaproteobacteria</taxon>
        <taxon>Alteromonadales</taxon>
        <taxon>Pseudoalteromonadaceae</taxon>
        <taxon>Psychrosphaera</taxon>
    </lineage>
</organism>
<dbReference type="InterPro" id="IPR024561">
    <property type="entry name" value="Pullul_strch_C"/>
</dbReference>
<dbReference type="SMART" id="SM00642">
    <property type="entry name" value="Aamy"/>
    <property type="match status" value="1"/>
</dbReference>
<evidence type="ECO:0000256" key="9">
    <source>
        <dbReference type="SAM" id="SignalP"/>
    </source>
</evidence>
<dbReference type="Gene3D" id="2.60.40.1110">
    <property type="match status" value="1"/>
</dbReference>
<dbReference type="InterPro" id="IPR040671">
    <property type="entry name" value="Pullulanase_N2"/>
</dbReference>
<evidence type="ECO:0000256" key="4">
    <source>
        <dbReference type="ARBA" id="ARBA00023295"/>
    </source>
</evidence>
<feature type="signal peptide" evidence="9">
    <location>
        <begin position="1"/>
        <end position="19"/>
    </location>
</feature>
<feature type="chain" id="PRO_5036995356" description="pullulanase" evidence="9">
    <location>
        <begin position="20"/>
        <end position="1409"/>
    </location>
</feature>
<dbReference type="GO" id="GO:0005509">
    <property type="term" value="F:calcium ion binding"/>
    <property type="evidence" value="ECO:0007669"/>
    <property type="project" value="InterPro"/>
</dbReference>
<dbReference type="Pfam" id="PF11852">
    <property type="entry name" value="Pullul_strch_C"/>
    <property type="match status" value="1"/>
</dbReference>
<name>A0A975HHY7_9GAMM</name>
<keyword evidence="2 9" id="KW-0732">Signal</keyword>
<dbReference type="InterPro" id="IPR006047">
    <property type="entry name" value="GH13_cat_dom"/>
</dbReference>
<dbReference type="CDD" id="cd10315">
    <property type="entry name" value="CBM41_pullulanase"/>
    <property type="match status" value="1"/>
</dbReference>
<dbReference type="SUPFAM" id="SSF51011">
    <property type="entry name" value="Glycosyl hydrolase domain"/>
    <property type="match status" value="1"/>
</dbReference>
<dbReference type="EC" id="3.2.1.41" evidence="6"/>
<dbReference type="InterPro" id="IPR002126">
    <property type="entry name" value="Cadherin-like_dom"/>
</dbReference>
<dbReference type="Gene3D" id="2.60.40.10">
    <property type="entry name" value="Immunoglobulins"/>
    <property type="match status" value="1"/>
</dbReference>
<protein>
    <recommendedName>
        <fullName evidence="6">pullulanase</fullName>
        <ecNumber evidence="6">3.2.1.41</ecNumber>
    </recommendedName>
    <alternativeName>
        <fullName evidence="7">Alpha-dextrin endo-1,6-alpha-glucosidase</fullName>
    </alternativeName>
    <alternativeName>
        <fullName evidence="8">Pullulan 6-glucanohydrolase</fullName>
    </alternativeName>
</protein>
<comment type="catalytic activity">
    <reaction evidence="5">
        <text>Hydrolysis of (1-&gt;6)-alpha-D-glucosidic linkages in pullulan, amylopectin and glycogen, and in the alpha- and beta-limit dextrins of amylopectin and glycogen.</text>
        <dbReference type="EC" id="3.2.1.41"/>
    </reaction>
</comment>
<dbReference type="GO" id="GO:0051060">
    <property type="term" value="F:pullulanase activity"/>
    <property type="evidence" value="ECO:0007669"/>
    <property type="project" value="UniProtKB-EC"/>
</dbReference>
<comment type="similarity">
    <text evidence="1">Belongs to the glycosyl hydrolase 13 family.</text>
</comment>
<proteinExistence type="inferred from homology"/>
<dbReference type="Pfam" id="PF17967">
    <property type="entry name" value="Pullulanase_N2"/>
    <property type="match status" value="1"/>
</dbReference>
<dbReference type="SUPFAM" id="SSF49452">
    <property type="entry name" value="Starch-binding domain-like"/>
    <property type="match status" value="1"/>
</dbReference>
<dbReference type="Proteomes" id="UP000682739">
    <property type="component" value="Chromosome"/>
</dbReference>
<evidence type="ECO:0000256" key="7">
    <source>
        <dbReference type="ARBA" id="ARBA00029618"/>
    </source>
</evidence>
<dbReference type="InterPro" id="IPR004193">
    <property type="entry name" value="Glyco_hydro_13_N"/>
</dbReference>
<dbReference type="GO" id="GO:0007156">
    <property type="term" value="P:homophilic cell adhesion via plasma membrane adhesion molecules"/>
    <property type="evidence" value="ECO:0007669"/>
    <property type="project" value="InterPro"/>
</dbReference>
<dbReference type="CDD" id="cd11341">
    <property type="entry name" value="AmyAc_Pullulanase_LD-like"/>
    <property type="match status" value="1"/>
</dbReference>
<dbReference type="Pfam" id="PF02922">
    <property type="entry name" value="CBM_48"/>
    <property type="match status" value="1"/>
</dbReference>